<organism evidence="3 4">
    <name type="scientific">Hallerella succinigenes</name>
    <dbReference type="NCBI Taxonomy" id="1896222"/>
    <lineage>
        <taxon>Bacteria</taxon>
        <taxon>Pseudomonadati</taxon>
        <taxon>Fibrobacterota</taxon>
        <taxon>Fibrobacteria</taxon>
        <taxon>Fibrobacterales</taxon>
        <taxon>Fibrobacteraceae</taxon>
        <taxon>Hallerella</taxon>
    </lineage>
</organism>
<proteinExistence type="predicted"/>
<dbReference type="AlphaFoldDB" id="A0A2M9A4A5"/>
<comment type="caution">
    <text evidence="3">The sequence shown here is derived from an EMBL/GenBank/DDBJ whole genome shotgun (WGS) entry which is preliminary data.</text>
</comment>
<gene>
    <name evidence="3" type="ORF">BGX16_0470</name>
</gene>
<dbReference type="RefSeq" id="WP_100424613.1">
    <property type="nucleotide sequence ID" value="NZ_PGEX01000001.1"/>
</dbReference>
<keyword evidence="1" id="KW-0175">Coiled coil</keyword>
<dbReference type="Proteomes" id="UP000231134">
    <property type="component" value="Unassembled WGS sequence"/>
</dbReference>
<dbReference type="EMBL" id="PGEX01000001">
    <property type="protein sequence ID" value="PJJ40542.1"/>
    <property type="molecule type" value="Genomic_DNA"/>
</dbReference>
<name>A0A2M9A4A5_9BACT</name>
<sequence length="689" mass="75311">MMRKLLLLLSLLSAWAFSAEIKNVDYSCGSKDCSLKFQFASAKNLPNFFQKYDAGKHQLTIGFSDTKLVSGDASYVVDAKSKGLRSVRIFTDASFKVPLLNFEFDVGPDIHNDKNPVSLSKGKYFVISFPKTKSASWSLKKAVAENAKASEVKSVAAKKAKSDSLKAAKLKAEAEKKAKSDSIAAAKKAKADSLKAAKLKAEAEKKAKSDSIAAAKKAKADSLKAAKLKAEAEKKAKSDSIAAAKKAKADSLKTAKLKAEAEKKAKSDSIAAAKKAKADSLKAAKLKAEAEKKAKSDSIAAAKKAKADSIAAAKQARLDSIREEKEQSKKKVVSALIEGIQEMTGIQSHGIEQFRIDTDSDIELSMVQNREKSSIIHVNVPGPKKTPMFNVSTSNIVKSVTWMSSGLRIQLQKNVQPLILVYKGSLILQISHMAKAPGFVCYMAKPSGVYVRKWTNPSAVTESFADFSKNMDQDKKKLVTVSQSFGLRPVARNLIVVAEATPFLTKPSENAQELETLEFGVRLEDIELDGLYHKVRLGSKIGYVNRRAVSFPDELSAVQSERLKQIALEKGGTLDSNAVHFDRPIEERISYSSFGRRDPFIEIKGLMEEGINIDQVELVGIIWESEVPIAILAETKNPSVSYAVKEGDRILNGKVLKITQTDVLFLLQEFGVSRRYSMSLPDKYGRDAK</sequence>
<feature type="coiled-coil region" evidence="1">
    <location>
        <begin position="271"/>
        <end position="338"/>
    </location>
</feature>
<feature type="coiled-coil region" evidence="1">
    <location>
        <begin position="184"/>
        <end position="233"/>
    </location>
</feature>
<evidence type="ECO:0000256" key="1">
    <source>
        <dbReference type="SAM" id="Coils"/>
    </source>
</evidence>
<protein>
    <recommendedName>
        <fullName evidence="5">AMIN domain-containing protein</fullName>
    </recommendedName>
</protein>
<accession>A0A2M9A4A5</accession>
<dbReference type="OrthoDB" id="9809671at2"/>
<feature type="chain" id="PRO_5014902764" description="AMIN domain-containing protein" evidence="2">
    <location>
        <begin position="19"/>
        <end position="689"/>
    </location>
</feature>
<keyword evidence="2" id="KW-0732">Signal</keyword>
<evidence type="ECO:0000313" key="4">
    <source>
        <dbReference type="Proteomes" id="UP000231134"/>
    </source>
</evidence>
<evidence type="ECO:0000313" key="3">
    <source>
        <dbReference type="EMBL" id="PJJ40542.1"/>
    </source>
</evidence>
<feature type="signal peptide" evidence="2">
    <location>
        <begin position="1"/>
        <end position="18"/>
    </location>
</feature>
<evidence type="ECO:0000256" key="2">
    <source>
        <dbReference type="SAM" id="SignalP"/>
    </source>
</evidence>
<reference evidence="3 4" key="1">
    <citation type="submission" date="2017-11" db="EMBL/GenBank/DDBJ databases">
        <title>Animal gut microbial communities from fecal samples from Wisconsin, USA.</title>
        <authorList>
            <person name="Neumann A."/>
        </authorList>
    </citation>
    <scope>NUCLEOTIDE SEQUENCE [LARGE SCALE GENOMIC DNA]</scope>
    <source>
        <strain evidence="3 4">UWS3</strain>
    </source>
</reference>
<evidence type="ECO:0008006" key="5">
    <source>
        <dbReference type="Google" id="ProtNLM"/>
    </source>
</evidence>
<keyword evidence="4" id="KW-1185">Reference proteome</keyword>